<feature type="domain" description="VOC" evidence="1">
    <location>
        <begin position="1"/>
        <end position="115"/>
    </location>
</feature>
<evidence type="ECO:0000259" key="1">
    <source>
        <dbReference type="PROSITE" id="PS51819"/>
    </source>
</evidence>
<evidence type="ECO:0000313" key="3">
    <source>
        <dbReference type="Proteomes" id="UP000236379"/>
    </source>
</evidence>
<dbReference type="Proteomes" id="UP000236379">
    <property type="component" value="Unassembled WGS sequence"/>
</dbReference>
<sequence>MRSLTLPTRNLAAQRTFYGQVLGLPVEIGETNSLSVHIGTSRLIFEQGDGADGFSHIAFDIPRTLLAQAEDWLRARVPLLADPQGRTVFGPTDSWNTTNLYFDDPPGNILEFIARHDQPHDGSGPFGPRSLPHISELGVVVPDVPQAVVGLGQRFGLHAFNGQSETFTAVGGHDGMLIVVREGRGWFPVGRPAVPTPFELSFADGQGTRFLRHTDLEPR</sequence>
<keyword evidence="3" id="KW-1185">Reference proteome</keyword>
<comment type="caution">
    <text evidence="2">The sequence shown here is derived from an EMBL/GenBank/DDBJ whole genome shotgun (WGS) entry which is preliminary data.</text>
</comment>
<accession>A0A2K3V1Y9</accession>
<proteinExistence type="predicted"/>
<dbReference type="Gene3D" id="3.10.180.10">
    <property type="entry name" value="2,3-Dihydroxybiphenyl 1,2-Dioxygenase, domain 1"/>
    <property type="match status" value="1"/>
</dbReference>
<gene>
    <name evidence="2" type="ORF">CVO96_01700</name>
</gene>
<dbReference type="OrthoDB" id="2703022at2"/>
<name>A0A2K3V1Y9_9DEIO</name>
<reference evidence="2 3" key="1">
    <citation type="submission" date="2018-01" db="EMBL/GenBank/DDBJ databases">
        <title>Deinococcus koreensis sp. nov., a radiation-resistant bacterium isolated from river water.</title>
        <authorList>
            <person name="Choi A."/>
        </authorList>
    </citation>
    <scope>NUCLEOTIDE SEQUENCE [LARGE SCALE GENOMIC DNA]</scope>
    <source>
        <strain evidence="2 3">SJW1-2</strain>
    </source>
</reference>
<dbReference type="InterPro" id="IPR037523">
    <property type="entry name" value="VOC_core"/>
</dbReference>
<dbReference type="AlphaFoldDB" id="A0A2K3V1Y9"/>
<dbReference type="PROSITE" id="PS51819">
    <property type="entry name" value="VOC"/>
    <property type="match status" value="1"/>
</dbReference>
<evidence type="ECO:0000313" key="2">
    <source>
        <dbReference type="EMBL" id="PNY82804.1"/>
    </source>
</evidence>
<dbReference type="EMBL" id="PPPD01000001">
    <property type="protein sequence ID" value="PNY82804.1"/>
    <property type="molecule type" value="Genomic_DNA"/>
</dbReference>
<organism evidence="2 3">
    <name type="scientific">Deinococcus koreensis</name>
    <dbReference type="NCBI Taxonomy" id="2054903"/>
    <lineage>
        <taxon>Bacteria</taxon>
        <taxon>Thermotogati</taxon>
        <taxon>Deinococcota</taxon>
        <taxon>Deinococci</taxon>
        <taxon>Deinococcales</taxon>
        <taxon>Deinococcaceae</taxon>
        <taxon>Deinococcus</taxon>
    </lineage>
</organism>
<dbReference type="SUPFAM" id="SSF54593">
    <property type="entry name" value="Glyoxalase/Bleomycin resistance protein/Dihydroxybiphenyl dioxygenase"/>
    <property type="match status" value="1"/>
</dbReference>
<dbReference type="InterPro" id="IPR029068">
    <property type="entry name" value="Glyas_Bleomycin-R_OHBP_Dase"/>
</dbReference>
<protein>
    <recommendedName>
        <fullName evidence="1">VOC domain-containing protein</fullName>
    </recommendedName>
</protein>